<keyword evidence="2 4" id="KW-0863">Zinc-finger</keyword>
<organism evidence="7">
    <name type="scientific">Cacopsylla melanoneura</name>
    <dbReference type="NCBI Taxonomy" id="428564"/>
    <lineage>
        <taxon>Eukaryota</taxon>
        <taxon>Metazoa</taxon>
        <taxon>Ecdysozoa</taxon>
        <taxon>Arthropoda</taxon>
        <taxon>Hexapoda</taxon>
        <taxon>Insecta</taxon>
        <taxon>Pterygota</taxon>
        <taxon>Neoptera</taxon>
        <taxon>Paraneoptera</taxon>
        <taxon>Hemiptera</taxon>
        <taxon>Sternorrhyncha</taxon>
        <taxon>Psylloidea</taxon>
        <taxon>Psyllidae</taxon>
        <taxon>Psyllinae</taxon>
        <taxon>Cacopsylla</taxon>
    </lineage>
</organism>
<reference evidence="7" key="1">
    <citation type="submission" date="2021-05" db="EMBL/GenBank/DDBJ databases">
        <authorList>
            <person name="Alioto T."/>
            <person name="Alioto T."/>
            <person name="Gomez Garrido J."/>
        </authorList>
    </citation>
    <scope>NUCLEOTIDE SEQUENCE</scope>
</reference>
<keyword evidence="3" id="KW-0862">Zinc</keyword>
<dbReference type="SMART" id="SM00449">
    <property type="entry name" value="SPRY"/>
    <property type="match status" value="1"/>
</dbReference>
<dbReference type="InterPro" id="IPR001841">
    <property type="entry name" value="Znf_RING"/>
</dbReference>
<feature type="domain" description="RING-type" evidence="5">
    <location>
        <begin position="1155"/>
        <end position="1193"/>
    </location>
</feature>
<evidence type="ECO:0000259" key="5">
    <source>
        <dbReference type="PROSITE" id="PS50089"/>
    </source>
</evidence>
<dbReference type="Gene3D" id="3.30.40.10">
    <property type="entry name" value="Zinc/RING finger domain, C3HC4 (zinc finger)"/>
    <property type="match status" value="1"/>
</dbReference>
<name>A0A8D8SHX4_9HEMI</name>
<accession>A0A8D8SHX4</accession>
<dbReference type="InterPro" id="IPR013083">
    <property type="entry name" value="Znf_RING/FYVE/PHD"/>
</dbReference>
<dbReference type="SUPFAM" id="SSF49899">
    <property type="entry name" value="Concanavalin A-like lectins/glucanases"/>
    <property type="match status" value="1"/>
</dbReference>
<dbReference type="Pfam" id="PF00622">
    <property type="entry name" value="SPRY"/>
    <property type="match status" value="1"/>
</dbReference>
<dbReference type="PROSITE" id="PS50188">
    <property type="entry name" value="B302_SPRY"/>
    <property type="match status" value="1"/>
</dbReference>
<dbReference type="GO" id="GO:0008270">
    <property type="term" value="F:zinc ion binding"/>
    <property type="evidence" value="ECO:0007669"/>
    <property type="project" value="UniProtKB-KW"/>
</dbReference>
<protein>
    <submittedName>
        <fullName evidence="7">E3 ubiquitin-protein ligase RNF123</fullName>
    </submittedName>
</protein>
<dbReference type="SUPFAM" id="SSF57850">
    <property type="entry name" value="RING/U-box"/>
    <property type="match status" value="1"/>
</dbReference>
<evidence type="ECO:0000313" key="7">
    <source>
        <dbReference type="EMBL" id="CAG6670071.1"/>
    </source>
</evidence>
<dbReference type="GO" id="GO:0051603">
    <property type="term" value="P:proteolysis involved in protein catabolic process"/>
    <property type="evidence" value="ECO:0007669"/>
    <property type="project" value="TreeGrafter"/>
</dbReference>
<dbReference type="PROSITE" id="PS50089">
    <property type="entry name" value="ZF_RING_2"/>
    <property type="match status" value="1"/>
</dbReference>
<dbReference type="PANTHER" id="PTHR13363:SF5">
    <property type="entry name" value="E3 UBIQUITIN-PROTEIN LIGASE RNF123"/>
    <property type="match status" value="1"/>
</dbReference>
<feature type="domain" description="B30.2/SPRY" evidence="6">
    <location>
        <begin position="53"/>
        <end position="234"/>
    </location>
</feature>
<dbReference type="Pfam" id="PF25576">
    <property type="entry name" value="TPR_RNF123"/>
    <property type="match status" value="1"/>
</dbReference>
<dbReference type="InterPro" id="IPR045129">
    <property type="entry name" value="RNF123/RKP/RSPRY1"/>
</dbReference>
<dbReference type="InterPro" id="IPR001870">
    <property type="entry name" value="B30.2/SPRY"/>
</dbReference>
<evidence type="ECO:0000256" key="3">
    <source>
        <dbReference type="ARBA" id="ARBA00022833"/>
    </source>
</evidence>
<dbReference type="InterPro" id="IPR057987">
    <property type="entry name" value="TPR_RNF123/RKP"/>
</dbReference>
<evidence type="ECO:0000256" key="4">
    <source>
        <dbReference type="PROSITE-ProRule" id="PRU00175"/>
    </source>
</evidence>
<dbReference type="Pfam" id="PF13920">
    <property type="entry name" value="zf-C3HC4_3"/>
    <property type="match status" value="1"/>
</dbReference>
<dbReference type="InterPro" id="IPR013320">
    <property type="entry name" value="ConA-like_dom_sf"/>
</dbReference>
<keyword evidence="1" id="KW-0479">Metal-binding</keyword>
<dbReference type="GO" id="GO:0005737">
    <property type="term" value="C:cytoplasm"/>
    <property type="evidence" value="ECO:0007669"/>
    <property type="project" value="TreeGrafter"/>
</dbReference>
<sequence length="1219" mass="137826">MQIQKIVEQVFGQFGNHFLTDLKSDVQAKHPDETIGDEWNYTIEDVKFTVDRILKQTNPKQSNHEGRIGPPETVFDSETKNKSVAFSSDKLTATCTIAKGSGTARANTALYKGKWQYEIQLGTCGIMQIGWCTVLCKFIGEMGVGDTTHSYAYDGQRNKKWNVAAQNYGETWFAGDIIGTAIDLDAGTIEFYRNGFSMGIAFEKIQTGPGMAYFPAISLSSMESVVANFGGSPFKYPLAGYEPIQAAPLKETIKANILLDWMANLLSLEEIKCEFQFSMGEKVSEKALICLFASLLFRLLSPLLNSTYIIEACLLPFVKRLLFAKDKHRKCASIKYDVPSVSLFLDYAWMFLEVDEISQVLDVVCQCLDSTYRRITYNVDYPHQRETLCVLHALIKHSRTRRHLTSRVFFHTIMIHNFLHIKPLDYKSLSKLVPVVCWEYGTDREEHGCEGEDAKEKYAASIKTILDSVTELEQMHLSLLRVLFTNTDGTATQESSRKIFLRQLRDFLVQIANSRHKSPKILGPTLLSNFYQLVSLFQSLWEEELSSSQPVLVPGVSFTDPGFRLVDTSRLGGSFWSLVHTDWTALNNMSTSTSIQSESTVEPTVVTLVREVNQELNYHHPQMDMLLRPGNMESQESLIELFNSIVLMYNAGVHKQLVKVASIKSKMREYTSCYIEYKNKLNQIDDPVTVELNKYFEVCRTNIDIQGRHVAWILSAIYSTGKQLQLAWILRTVLRTLEGASKGEDRRLLSFVPCFYVDTLVCLTSVLRTHFDPLVPIRNIPDYLSLLQSVAEFLSSHIPDPRITDKGVKDTLRESAAGFFCSPLTLKCMEEVTSESMTSFIRALLRAYSGSNWAQTNWILVRIWHGSGFAFRYTQSPHLSKFAPDLVLTEPNLLCQRNTPCPSAVYQENIQRLLLQESNVESSSAFLNSLLNQLNWAFSEFISMIQGIQNLSTERVVLQTRHLVITATCFEILVCLLRVLEMVVVLARPLFTDPARPNSTSMLERLCQILCQLLLRCSSSDGCFNFIINLVTKVPEILSIDHFPILSATAGILVSLLGDELDPDPECTSIPPVTRALLSENFPLHSIKFMLNQNETEDIDMTSSSKTKKPFSFESYSTEVSSEEIVSIRRVIASFQVYQKRLSVASEMNDDDNKCAICYNYENSVKFEPCGHESCKSCINHHLLNTRRCFFCKTPISKVIHVQTDTIVHDLTTAATGST</sequence>
<evidence type="ECO:0000259" key="6">
    <source>
        <dbReference type="PROSITE" id="PS50188"/>
    </source>
</evidence>
<evidence type="ECO:0000256" key="1">
    <source>
        <dbReference type="ARBA" id="ARBA00022723"/>
    </source>
</evidence>
<dbReference type="GO" id="GO:0004842">
    <property type="term" value="F:ubiquitin-protein transferase activity"/>
    <property type="evidence" value="ECO:0007669"/>
    <property type="project" value="InterPro"/>
</dbReference>
<dbReference type="SMART" id="SM00184">
    <property type="entry name" value="RING"/>
    <property type="match status" value="1"/>
</dbReference>
<dbReference type="Gene3D" id="2.60.120.920">
    <property type="match status" value="1"/>
</dbReference>
<dbReference type="InterPro" id="IPR003877">
    <property type="entry name" value="SPRY_dom"/>
</dbReference>
<proteinExistence type="predicted"/>
<dbReference type="AlphaFoldDB" id="A0A8D8SHX4"/>
<dbReference type="EMBL" id="HBUF01222579">
    <property type="protein sequence ID" value="CAG6670071.1"/>
    <property type="molecule type" value="Transcribed_RNA"/>
</dbReference>
<evidence type="ECO:0000256" key="2">
    <source>
        <dbReference type="ARBA" id="ARBA00022771"/>
    </source>
</evidence>
<dbReference type="CDD" id="cd16541">
    <property type="entry name" value="RING-HC_RNF123"/>
    <property type="match status" value="1"/>
</dbReference>
<dbReference type="PANTHER" id="PTHR13363">
    <property type="entry name" value="RING FINGER AND SRY DOMAIN-CONTAINING"/>
    <property type="match status" value="1"/>
</dbReference>
<dbReference type="InterPro" id="IPR043136">
    <property type="entry name" value="B30.2/SPRY_sf"/>
</dbReference>
<dbReference type="EMBL" id="HBUF01130333">
    <property type="protein sequence ID" value="CAG6644026.1"/>
    <property type="molecule type" value="Transcribed_RNA"/>
</dbReference>